<dbReference type="AlphaFoldDB" id="A0A7W3QIX4"/>
<keyword evidence="2" id="KW-1133">Transmembrane helix</keyword>
<keyword evidence="2" id="KW-0812">Transmembrane</keyword>
<evidence type="ECO:0000256" key="2">
    <source>
        <dbReference type="SAM" id="Phobius"/>
    </source>
</evidence>
<feature type="transmembrane region" description="Helical" evidence="2">
    <location>
        <begin position="12"/>
        <end position="35"/>
    </location>
</feature>
<keyword evidence="4" id="KW-1185">Reference proteome</keyword>
<keyword evidence="2" id="KW-0472">Membrane</keyword>
<protein>
    <submittedName>
        <fullName evidence="3">Uncharacterized protein</fullName>
    </submittedName>
</protein>
<evidence type="ECO:0000256" key="1">
    <source>
        <dbReference type="SAM" id="MobiDB-lite"/>
    </source>
</evidence>
<dbReference type="RefSeq" id="WP_182841291.1">
    <property type="nucleotide sequence ID" value="NZ_BAAALP010000015.1"/>
</dbReference>
<comment type="caution">
    <text evidence="3">The sequence shown here is derived from an EMBL/GenBank/DDBJ whole genome shotgun (WGS) entry which is preliminary data.</text>
</comment>
<sequence>MSPAKDGAKKRNVVPPLMIVLVLTLIFGPPLWAMFDREKVDYNTAPVFGPRESGQLVARLDAAAKAQGVCYGWIIDSDRFGDVQKVTPSYPGTFSPQPNATPSPTPTRSARPTPTTRPTDRPTTRPTTRPTRTAGPTPTPSGPSSELAGVLRGSGVEYGSNLGVDIAPWQRPEACPKWAVLKAEYTWSSIEGEWTSADLDVETNFGGDIPSPEIRMDIYGSDLTGENGIARLADAIGGLPLLMASEGKAGPVPDAPAQAAPAGDTLPGRGAGFYIFLTIAIGLIVGGVAWIAVAAVRTRRGN</sequence>
<feature type="compositionally biased region" description="Low complexity" evidence="1">
    <location>
        <begin position="106"/>
        <end position="117"/>
    </location>
</feature>
<feature type="region of interest" description="Disordered" evidence="1">
    <location>
        <begin position="86"/>
        <end position="150"/>
    </location>
</feature>
<feature type="compositionally biased region" description="Low complexity" evidence="1">
    <location>
        <begin position="124"/>
        <end position="136"/>
    </location>
</feature>
<feature type="transmembrane region" description="Helical" evidence="2">
    <location>
        <begin position="273"/>
        <end position="296"/>
    </location>
</feature>
<organism evidence="3 4">
    <name type="scientific">Actinomadura namibiensis</name>
    <dbReference type="NCBI Taxonomy" id="182080"/>
    <lineage>
        <taxon>Bacteria</taxon>
        <taxon>Bacillati</taxon>
        <taxon>Actinomycetota</taxon>
        <taxon>Actinomycetes</taxon>
        <taxon>Streptosporangiales</taxon>
        <taxon>Thermomonosporaceae</taxon>
        <taxon>Actinomadura</taxon>
    </lineage>
</organism>
<name>A0A7W3QIX4_ACTNM</name>
<reference evidence="3 4" key="1">
    <citation type="submission" date="2020-08" db="EMBL/GenBank/DDBJ databases">
        <title>Genomic Encyclopedia of Type Strains, Phase IV (KMG-IV): sequencing the most valuable type-strain genomes for metagenomic binning, comparative biology and taxonomic classification.</title>
        <authorList>
            <person name="Goeker M."/>
        </authorList>
    </citation>
    <scope>NUCLEOTIDE SEQUENCE [LARGE SCALE GENOMIC DNA]</scope>
    <source>
        <strain evidence="3 4">DSM 44197</strain>
    </source>
</reference>
<evidence type="ECO:0000313" key="3">
    <source>
        <dbReference type="EMBL" id="MBA8948687.1"/>
    </source>
</evidence>
<dbReference type="Proteomes" id="UP000572680">
    <property type="component" value="Unassembled WGS sequence"/>
</dbReference>
<gene>
    <name evidence="3" type="ORF">HNR61_000285</name>
</gene>
<accession>A0A7W3QIX4</accession>
<proteinExistence type="predicted"/>
<evidence type="ECO:0000313" key="4">
    <source>
        <dbReference type="Proteomes" id="UP000572680"/>
    </source>
</evidence>
<dbReference type="EMBL" id="JACJIA010000001">
    <property type="protein sequence ID" value="MBA8948687.1"/>
    <property type="molecule type" value="Genomic_DNA"/>
</dbReference>
<feature type="compositionally biased region" description="Polar residues" evidence="1">
    <location>
        <begin position="86"/>
        <end position="98"/>
    </location>
</feature>